<protein>
    <recommendedName>
        <fullName evidence="3">Zasp-like motif domain-containing protein</fullName>
    </recommendedName>
</protein>
<keyword evidence="1" id="KW-0440">LIM domain</keyword>
<dbReference type="InterPro" id="IPR031847">
    <property type="entry name" value="PDLI1-4/Zasp-like_mid"/>
</dbReference>
<keyword evidence="1" id="KW-0479">Metal-binding</keyword>
<evidence type="ECO:0000256" key="2">
    <source>
        <dbReference type="SAM" id="MobiDB-lite"/>
    </source>
</evidence>
<dbReference type="OrthoDB" id="5911912at2759"/>
<gene>
    <name evidence="4" type="ORF">J437_LFUL006009</name>
</gene>
<evidence type="ECO:0000259" key="3">
    <source>
        <dbReference type="SMART" id="SM00735"/>
    </source>
</evidence>
<dbReference type="EMBL" id="KZ308221">
    <property type="protein sequence ID" value="KAG8224998.1"/>
    <property type="molecule type" value="Genomic_DNA"/>
</dbReference>
<dbReference type="GO" id="GO:0031941">
    <property type="term" value="C:filamentous actin"/>
    <property type="evidence" value="ECO:0007669"/>
    <property type="project" value="TreeGrafter"/>
</dbReference>
<feature type="compositionally biased region" description="Polar residues" evidence="2">
    <location>
        <begin position="11"/>
        <end position="24"/>
    </location>
</feature>
<keyword evidence="5" id="KW-1185">Reference proteome</keyword>
<feature type="region of interest" description="Disordered" evidence="2">
    <location>
        <begin position="1"/>
        <end position="24"/>
    </location>
</feature>
<feature type="compositionally biased region" description="Polar residues" evidence="2">
    <location>
        <begin position="168"/>
        <end position="179"/>
    </location>
</feature>
<dbReference type="Pfam" id="PF15936">
    <property type="entry name" value="DUF4749"/>
    <property type="match status" value="1"/>
</dbReference>
<feature type="compositionally biased region" description="Basic and acidic residues" evidence="2">
    <location>
        <begin position="129"/>
        <end position="138"/>
    </location>
</feature>
<accession>A0A8K0K2X9</accession>
<dbReference type="GO" id="GO:0061061">
    <property type="term" value="P:muscle structure development"/>
    <property type="evidence" value="ECO:0007669"/>
    <property type="project" value="TreeGrafter"/>
</dbReference>
<feature type="non-terminal residue" evidence="4">
    <location>
        <position position="197"/>
    </location>
</feature>
<evidence type="ECO:0000256" key="1">
    <source>
        <dbReference type="ARBA" id="ARBA00023038"/>
    </source>
</evidence>
<feature type="non-terminal residue" evidence="4">
    <location>
        <position position="1"/>
    </location>
</feature>
<reference evidence="4" key="1">
    <citation type="submission" date="2013-04" db="EMBL/GenBank/DDBJ databases">
        <authorList>
            <person name="Qu J."/>
            <person name="Murali S.C."/>
            <person name="Bandaranaike D."/>
            <person name="Bellair M."/>
            <person name="Blankenburg K."/>
            <person name="Chao H."/>
            <person name="Dinh H."/>
            <person name="Doddapaneni H."/>
            <person name="Downs B."/>
            <person name="Dugan-Rocha S."/>
            <person name="Elkadiri S."/>
            <person name="Gnanaolivu R.D."/>
            <person name="Hernandez B."/>
            <person name="Javaid M."/>
            <person name="Jayaseelan J.C."/>
            <person name="Lee S."/>
            <person name="Li M."/>
            <person name="Ming W."/>
            <person name="Munidasa M."/>
            <person name="Muniz J."/>
            <person name="Nguyen L."/>
            <person name="Ongeri F."/>
            <person name="Osuji N."/>
            <person name="Pu L.-L."/>
            <person name="Puazo M."/>
            <person name="Qu C."/>
            <person name="Quiroz J."/>
            <person name="Raj R."/>
            <person name="Weissenberger G."/>
            <person name="Xin Y."/>
            <person name="Zou X."/>
            <person name="Han Y."/>
            <person name="Richards S."/>
            <person name="Worley K."/>
            <person name="Muzny D."/>
            <person name="Gibbs R."/>
        </authorList>
    </citation>
    <scope>NUCLEOTIDE SEQUENCE</scope>
    <source>
        <strain evidence="4">Sampled in the wild</strain>
    </source>
</reference>
<organism evidence="4 5">
    <name type="scientific">Ladona fulva</name>
    <name type="common">Scarce chaser dragonfly</name>
    <name type="synonym">Libellula fulva</name>
    <dbReference type="NCBI Taxonomy" id="123851"/>
    <lineage>
        <taxon>Eukaryota</taxon>
        <taxon>Metazoa</taxon>
        <taxon>Ecdysozoa</taxon>
        <taxon>Arthropoda</taxon>
        <taxon>Hexapoda</taxon>
        <taxon>Insecta</taxon>
        <taxon>Pterygota</taxon>
        <taxon>Palaeoptera</taxon>
        <taxon>Odonata</taxon>
        <taxon>Epiprocta</taxon>
        <taxon>Anisoptera</taxon>
        <taxon>Libelluloidea</taxon>
        <taxon>Libellulidae</taxon>
        <taxon>Ladona</taxon>
    </lineage>
</organism>
<evidence type="ECO:0000313" key="5">
    <source>
        <dbReference type="Proteomes" id="UP000792457"/>
    </source>
</evidence>
<feature type="domain" description="Zasp-like motif" evidence="3">
    <location>
        <begin position="71"/>
        <end position="96"/>
    </location>
</feature>
<dbReference type="PANTHER" id="PTHR24214:SF38">
    <property type="entry name" value="PDZ AND LIM DOMAIN PROTEIN ZASP-RELATED"/>
    <property type="match status" value="1"/>
</dbReference>
<sequence>GGGAWKPQVTPVGSLSKPNASVPISNIQPVTKTSLAAKKPEAVPVGSGHNVTAKPFATLPQMNGTEPTVKAIVNKQYNTPVGMYSEETIAETLSAQAEVLAGGVLGVNFKKNERNYDAAKSEVFKMLQEIDKEPHEPEADADVSGGTRSSAVYPLAGLRHVSAPENKAPSSDQSSSPIPKTSLPPGQNICADCERLI</sequence>
<evidence type="ECO:0000313" key="4">
    <source>
        <dbReference type="EMBL" id="KAG8224998.1"/>
    </source>
</evidence>
<dbReference type="GO" id="GO:0001725">
    <property type="term" value="C:stress fiber"/>
    <property type="evidence" value="ECO:0007669"/>
    <property type="project" value="TreeGrafter"/>
</dbReference>
<dbReference type="SMART" id="SM00735">
    <property type="entry name" value="ZM"/>
    <property type="match status" value="1"/>
</dbReference>
<dbReference type="GO" id="GO:0030036">
    <property type="term" value="P:actin cytoskeleton organization"/>
    <property type="evidence" value="ECO:0007669"/>
    <property type="project" value="TreeGrafter"/>
</dbReference>
<dbReference type="Proteomes" id="UP000792457">
    <property type="component" value="Unassembled WGS sequence"/>
</dbReference>
<reference evidence="4" key="2">
    <citation type="submission" date="2017-10" db="EMBL/GenBank/DDBJ databases">
        <title>Ladona fulva Genome sequencing and assembly.</title>
        <authorList>
            <person name="Murali S."/>
            <person name="Richards S."/>
            <person name="Bandaranaike D."/>
            <person name="Bellair M."/>
            <person name="Blankenburg K."/>
            <person name="Chao H."/>
            <person name="Dinh H."/>
            <person name="Doddapaneni H."/>
            <person name="Dugan-Rocha S."/>
            <person name="Elkadiri S."/>
            <person name="Gnanaolivu R."/>
            <person name="Hernandez B."/>
            <person name="Skinner E."/>
            <person name="Javaid M."/>
            <person name="Lee S."/>
            <person name="Li M."/>
            <person name="Ming W."/>
            <person name="Munidasa M."/>
            <person name="Muniz J."/>
            <person name="Nguyen L."/>
            <person name="Hughes D."/>
            <person name="Osuji N."/>
            <person name="Pu L.-L."/>
            <person name="Puazo M."/>
            <person name="Qu C."/>
            <person name="Quiroz J."/>
            <person name="Raj R."/>
            <person name="Weissenberger G."/>
            <person name="Xin Y."/>
            <person name="Zou X."/>
            <person name="Han Y."/>
            <person name="Worley K."/>
            <person name="Muzny D."/>
            <person name="Gibbs R."/>
        </authorList>
    </citation>
    <scope>NUCLEOTIDE SEQUENCE</scope>
    <source>
        <strain evidence="4">Sampled in the wild</strain>
    </source>
</reference>
<name>A0A8K0K2X9_LADFU</name>
<feature type="region of interest" description="Disordered" evidence="2">
    <location>
        <begin position="129"/>
        <end position="187"/>
    </location>
</feature>
<dbReference type="GO" id="GO:0003779">
    <property type="term" value="F:actin binding"/>
    <property type="evidence" value="ECO:0007669"/>
    <property type="project" value="TreeGrafter"/>
</dbReference>
<proteinExistence type="predicted"/>
<dbReference type="InterPro" id="IPR050604">
    <property type="entry name" value="PDZ-LIM_domain"/>
</dbReference>
<dbReference type="GO" id="GO:0030018">
    <property type="term" value="C:Z disc"/>
    <property type="evidence" value="ECO:0007669"/>
    <property type="project" value="TreeGrafter"/>
</dbReference>
<dbReference type="PANTHER" id="PTHR24214">
    <property type="entry name" value="PDZ AND LIM DOMAIN PROTEIN ZASP"/>
    <property type="match status" value="1"/>
</dbReference>
<dbReference type="AlphaFoldDB" id="A0A8K0K2X9"/>
<dbReference type="GO" id="GO:0051371">
    <property type="term" value="F:muscle alpha-actinin binding"/>
    <property type="evidence" value="ECO:0007669"/>
    <property type="project" value="TreeGrafter"/>
</dbReference>
<dbReference type="GO" id="GO:0005912">
    <property type="term" value="C:adherens junction"/>
    <property type="evidence" value="ECO:0007669"/>
    <property type="project" value="TreeGrafter"/>
</dbReference>
<dbReference type="InterPro" id="IPR006643">
    <property type="entry name" value="Zasp-like_motif"/>
</dbReference>
<keyword evidence="1" id="KW-0862">Zinc</keyword>
<comment type="caution">
    <text evidence="4">The sequence shown here is derived from an EMBL/GenBank/DDBJ whole genome shotgun (WGS) entry which is preliminary data.</text>
</comment>